<evidence type="ECO:0000313" key="3">
    <source>
        <dbReference type="Proteomes" id="UP001295444"/>
    </source>
</evidence>
<evidence type="ECO:0000313" key="2">
    <source>
        <dbReference type="EMBL" id="CAH2283851.1"/>
    </source>
</evidence>
<evidence type="ECO:0000256" key="1">
    <source>
        <dbReference type="SAM" id="MobiDB-lite"/>
    </source>
</evidence>
<feature type="compositionally biased region" description="Acidic residues" evidence="1">
    <location>
        <begin position="33"/>
        <end position="56"/>
    </location>
</feature>
<protein>
    <submittedName>
        <fullName evidence="2">Uncharacterized protein</fullName>
    </submittedName>
</protein>
<gene>
    <name evidence="2" type="ORF">PECUL_23A011766</name>
</gene>
<keyword evidence="3" id="KW-1185">Reference proteome</keyword>
<reference evidence="2" key="1">
    <citation type="submission" date="2022-03" db="EMBL/GenBank/DDBJ databases">
        <authorList>
            <person name="Alioto T."/>
            <person name="Alioto T."/>
            <person name="Gomez Garrido J."/>
        </authorList>
    </citation>
    <scope>NUCLEOTIDE SEQUENCE</scope>
</reference>
<accession>A0AAD1RY53</accession>
<dbReference type="AlphaFoldDB" id="A0AAD1RY53"/>
<feature type="region of interest" description="Disordered" evidence="1">
    <location>
        <begin position="1"/>
        <end position="84"/>
    </location>
</feature>
<sequence length="140" mass="15492">AVEDGAIPPRKRAPGQAKSARSWKRARAHEDSSDSDQSLEEEYDDPYMDQYCEDNSDSGSDVKPVTASQKVTAQGSEPTRLGDPDWALFDTGDLRHACSAEWEPPEHIARYLALRVRKPLSKEGRSKLPILPDSVGKTPD</sequence>
<feature type="non-terminal residue" evidence="2">
    <location>
        <position position="1"/>
    </location>
</feature>
<feature type="non-terminal residue" evidence="2">
    <location>
        <position position="140"/>
    </location>
</feature>
<feature type="compositionally biased region" description="Polar residues" evidence="1">
    <location>
        <begin position="66"/>
        <end position="77"/>
    </location>
</feature>
<name>A0AAD1RY53_PELCU</name>
<dbReference type="Proteomes" id="UP001295444">
    <property type="component" value="Chromosome 04"/>
</dbReference>
<dbReference type="EMBL" id="OW240915">
    <property type="protein sequence ID" value="CAH2283851.1"/>
    <property type="molecule type" value="Genomic_DNA"/>
</dbReference>
<organism evidence="2 3">
    <name type="scientific">Pelobates cultripes</name>
    <name type="common">Western spadefoot toad</name>
    <dbReference type="NCBI Taxonomy" id="61616"/>
    <lineage>
        <taxon>Eukaryota</taxon>
        <taxon>Metazoa</taxon>
        <taxon>Chordata</taxon>
        <taxon>Craniata</taxon>
        <taxon>Vertebrata</taxon>
        <taxon>Euteleostomi</taxon>
        <taxon>Amphibia</taxon>
        <taxon>Batrachia</taxon>
        <taxon>Anura</taxon>
        <taxon>Pelobatoidea</taxon>
        <taxon>Pelobatidae</taxon>
        <taxon>Pelobates</taxon>
    </lineage>
</organism>
<proteinExistence type="predicted"/>